<comment type="caution">
    <text evidence="1">The sequence shown here is derived from an EMBL/GenBank/DDBJ whole genome shotgun (WGS) entry which is preliminary data.</text>
</comment>
<dbReference type="EMBL" id="JABSTQ010009747">
    <property type="protein sequence ID" value="KAG0426187.1"/>
    <property type="molecule type" value="Genomic_DNA"/>
</dbReference>
<gene>
    <name evidence="1" type="ORF">HPB47_026677</name>
</gene>
<sequence length="93" mass="10517">MVPPLHPTLPNVLKKRGKYATMTLQKKVAIIKLIKNGRTQANVAKEFKLRKQTLSGYIKNKAKILSAFEGSHGKEQKNDRKGEHPELEEALQL</sequence>
<evidence type="ECO:0000313" key="2">
    <source>
        <dbReference type="Proteomes" id="UP000805193"/>
    </source>
</evidence>
<evidence type="ECO:0000313" key="1">
    <source>
        <dbReference type="EMBL" id="KAG0426187.1"/>
    </source>
</evidence>
<protein>
    <submittedName>
        <fullName evidence="1">Uncharacterized protein</fullName>
    </submittedName>
</protein>
<reference evidence="1 2" key="1">
    <citation type="journal article" date="2020" name="Cell">
        <title>Large-Scale Comparative Analyses of Tick Genomes Elucidate Their Genetic Diversity and Vector Capacities.</title>
        <authorList>
            <consortium name="Tick Genome and Microbiome Consortium (TIGMIC)"/>
            <person name="Jia N."/>
            <person name="Wang J."/>
            <person name="Shi W."/>
            <person name="Du L."/>
            <person name="Sun Y."/>
            <person name="Zhan W."/>
            <person name="Jiang J.F."/>
            <person name="Wang Q."/>
            <person name="Zhang B."/>
            <person name="Ji P."/>
            <person name="Bell-Sakyi L."/>
            <person name="Cui X.M."/>
            <person name="Yuan T.T."/>
            <person name="Jiang B.G."/>
            <person name="Yang W.F."/>
            <person name="Lam T.T."/>
            <person name="Chang Q.C."/>
            <person name="Ding S.J."/>
            <person name="Wang X.J."/>
            <person name="Zhu J.G."/>
            <person name="Ruan X.D."/>
            <person name="Zhao L."/>
            <person name="Wei J.T."/>
            <person name="Ye R.Z."/>
            <person name="Que T.C."/>
            <person name="Du C.H."/>
            <person name="Zhou Y.H."/>
            <person name="Cheng J.X."/>
            <person name="Dai P.F."/>
            <person name="Guo W.B."/>
            <person name="Han X.H."/>
            <person name="Huang E.J."/>
            <person name="Li L.F."/>
            <person name="Wei W."/>
            <person name="Gao Y.C."/>
            <person name="Liu J.Z."/>
            <person name="Shao H.Z."/>
            <person name="Wang X."/>
            <person name="Wang C.C."/>
            <person name="Yang T.C."/>
            <person name="Huo Q.B."/>
            <person name="Li W."/>
            <person name="Chen H.Y."/>
            <person name="Chen S.E."/>
            <person name="Zhou L.G."/>
            <person name="Ni X.B."/>
            <person name="Tian J.H."/>
            <person name="Sheng Y."/>
            <person name="Liu T."/>
            <person name="Pan Y.S."/>
            <person name="Xia L.Y."/>
            <person name="Li J."/>
            <person name="Zhao F."/>
            <person name="Cao W.C."/>
        </authorList>
    </citation>
    <scope>NUCLEOTIDE SEQUENCE [LARGE SCALE GENOMIC DNA]</scope>
    <source>
        <strain evidence="1">Iper-2018</strain>
    </source>
</reference>
<accession>A0AC60PY34</accession>
<dbReference type="Proteomes" id="UP000805193">
    <property type="component" value="Unassembled WGS sequence"/>
</dbReference>
<keyword evidence="2" id="KW-1185">Reference proteome</keyword>
<proteinExistence type="predicted"/>
<organism evidence="1 2">
    <name type="scientific">Ixodes persulcatus</name>
    <name type="common">Taiga tick</name>
    <dbReference type="NCBI Taxonomy" id="34615"/>
    <lineage>
        <taxon>Eukaryota</taxon>
        <taxon>Metazoa</taxon>
        <taxon>Ecdysozoa</taxon>
        <taxon>Arthropoda</taxon>
        <taxon>Chelicerata</taxon>
        <taxon>Arachnida</taxon>
        <taxon>Acari</taxon>
        <taxon>Parasitiformes</taxon>
        <taxon>Ixodida</taxon>
        <taxon>Ixodoidea</taxon>
        <taxon>Ixodidae</taxon>
        <taxon>Ixodinae</taxon>
        <taxon>Ixodes</taxon>
    </lineage>
</organism>
<name>A0AC60PY34_IXOPE</name>